<dbReference type="PANTHER" id="PTHR10543:SF24">
    <property type="entry name" value="CAROTENOID ISOMEROOXYGENASE"/>
    <property type="match status" value="1"/>
</dbReference>
<organism evidence="6 7">
    <name type="scientific">Penaeus vannamei</name>
    <name type="common">Whiteleg shrimp</name>
    <name type="synonym">Litopenaeus vannamei</name>
    <dbReference type="NCBI Taxonomy" id="6689"/>
    <lineage>
        <taxon>Eukaryota</taxon>
        <taxon>Metazoa</taxon>
        <taxon>Ecdysozoa</taxon>
        <taxon>Arthropoda</taxon>
        <taxon>Crustacea</taxon>
        <taxon>Multicrustacea</taxon>
        <taxon>Malacostraca</taxon>
        <taxon>Eumalacostraca</taxon>
        <taxon>Eucarida</taxon>
        <taxon>Decapoda</taxon>
        <taxon>Dendrobranchiata</taxon>
        <taxon>Penaeoidea</taxon>
        <taxon>Penaeidae</taxon>
        <taxon>Penaeus</taxon>
    </lineage>
</organism>
<keyword evidence="4 5" id="KW-0408">Iron</keyword>
<dbReference type="AlphaFoldDB" id="A0A423S8Q5"/>
<dbReference type="GO" id="GO:0003834">
    <property type="term" value="F:beta-carotene 15,15'-dioxygenase activity"/>
    <property type="evidence" value="ECO:0007669"/>
    <property type="project" value="TreeGrafter"/>
</dbReference>
<reference evidence="6 7" key="2">
    <citation type="submission" date="2019-01" db="EMBL/GenBank/DDBJ databases">
        <title>The decoding of complex shrimp genome reveals the adaptation for benthos swimmer, frequently molting mechanism and breeding impact on genome.</title>
        <authorList>
            <person name="Sun Y."/>
            <person name="Gao Y."/>
            <person name="Yu Y."/>
        </authorList>
    </citation>
    <scope>NUCLEOTIDE SEQUENCE [LARGE SCALE GENOMIC DNA]</scope>
    <source>
        <tissue evidence="6">Muscle</tissue>
    </source>
</reference>
<feature type="binding site" evidence="5">
    <location>
        <position position="509"/>
    </location>
    <ligand>
        <name>Fe cation</name>
        <dbReference type="ChEBI" id="CHEBI:24875"/>
        <note>catalytic</note>
    </ligand>
</feature>
<evidence type="ECO:0000313" key="7">
    <source>
        <dbReference type="Proteomes" id="UP000283509"/>
    </source>
</evidence>
<comment type="similarity">
    <text evidence="1">Belongs to the carotenoid oxygenase family.</text>
</comment>
<sequence length="522" mass="58884">MILCHVTLQETADPVEGQVTGTLPPWLEGRVTRNGPGKLHVGGTPYRHLFDALAMLHQFHIANSRVTYRSRFLKSDSFKKNMNANRIVVTEFGTAAYPDPCMTLFKRFKNTFTVPTTKKMTDNCLVSVCQVKDEMFALTETCYTRRVDPENLETLGDKIMLTKYVAVNMATAHPHIEEDGTVYNMGSSFSAVKGPCYNVIKMSEGSLEKAKVVASISCQWRLYPSYYHSFAMTECYWVLVEQPLVMSACKLVKGAFANQPPFDALKWLPDKKVKFRVIERATGNLVQTLYTADAFVIFHHVNAWESQGHLVLDLCATDDGEVVKMLCISNLEKNPGDSSRILFRSYLRRYVLPMTGVSKATPGENLAKLEGIACKAMKQEDGSVHCTYQSLYSEFFDMPRINYKMNGKPYRYAYGVSTKGNDLVFEMLIKVDVMTGQTWKFESENFVVAEPIFVEAPDATDEDQGVILSTLLRKRDPRYVALLVLSARDMSEIARAEFEANDVVTSTFHGQFVAAHENSHTY</sequence>
<protein>
    <submittedName>
        <fullName evidence="6">Putative beta,beta-carotene 9</fullName>
    </submittedName>
</protein>
<keyword evidence="7" id="KW-1185">Reference proteome</keyword>
<evidence type="ECO:0000256" key="2">
    <source>
        <dbReference type="ARBA" id="ARBA00022723"/>
    </source>
</evidence>
<accession>A0A423S8Q5</accession>
<dbReference type="GO" id="GO:0010436">
    <property type="term" value="F:carotenoid dioxygenase activity"/>
    <property type="evidence" value="ECO:0007669"/>
    <property type="project" value="TreeGrafter"/>
</dbReference>
<name>A0A423S8Q5_PENVA</name>
<dbReference type="GO" id="GO:0046872">
    <property type="term" value="F:metal ion binding"/>
    <property type="evidence" value="ECO:0007669"/>
    <property type="project" value="UniProtKB-KW"/>
</dbReference>
<dbReference type="InterPro" id="IPR004294">
    <property type="entry name" value="Carotenoid_Oase"/>
</dbReference>
<dbReference type="Proteomes" id="UP000283509">
    <property type="component" value="Unassembled WGS sequence"/>
</dbReference>
<dbReference type="GO" id="GO:0042574">
    <property type="term" value="P:retinal metabolic process"/>
    <property type="evidence" value="ECO:0007669"/>
    <property type="project" value="TreeGrafter"/>
</dbReference>
<evidence type="ECO:0000256" key="1">
    <source>
        <dbReference type="ARBA" id="ARBA00006787"/>
    </source>
</evidence>
<gene>
    <name evidence="6" type="ORF">C7M84_021860</name>
</gene>
<evidence type="ECO:0000313" key="6">
    <source>
        <dbReference type="EMBL" id="ROT60609.1"/>
    </source>
</evidence>
<keyword evidence="3" id="KW-0560">Oxidoreductase</keyword>
<dbReference type="GO" id="GO:0016121">
    <property type="term" value="P:carotene catabolic process"/>
    <property type="evidence" value="ECO:0007669"/>
    <property type="project" value="TreeGrafter"/>
</dbReference>
<proteinExistence type="inferred from homology"/>
<dbReference type="EMBL" id="QCYY01004676">
    <property type="protein sequence ID" value="ROT60609.1"/>
    <property type="molecule type" value="Genomic_DNA"/>
</dbReference>
<comment type="caution">
    <text evidence="6">The sequence shown here is derived from an EMBL/GenBank/DDBJ whole genome shotgun (WGS) entry which is preliminary data.</text>
</comment>
<feature type="binding site" evidence="5">
    <location>
        <position position="299"/>
    </location>
    <ligand>
        <name>Fe cation</name>
        <dbReference type="ChEBI" id="CHEBI:24875"/>
        <note>catalytic</note>
    </ligand>
</feature>
<dbReference type="Pfam" id="PF03055">
    <property type="entry name" value="RPE65"/>
    <property type="match status" value="1"/>
</dbReference>
<dbReference type="OrthoDB" id="1069523at2759"/>
<feature type="binding site" evidence="5">
    <location>
        <position position="228"/>
    </location>
    <ligand>
        <name>Fe cation</name>
        <dbReference type="ChEBI" id="CHEBI:24875"/>
        <note>catalytic</note>
    </ligand>
</feature>
<comment type="cofactor">
    <cofactor evidence="5">
        <name>Fe(2+)</name>
        <dbReference type="ChEBI" id="CHEBI:29033"/>
    </cofactor>
    <text evidence="5">Binds 1 Fe(2+) ion per subunit.</text>
</comment>
<reference evidence="6 7" key="1">
    <citation type="submission" date="2018-04" db="EMBL/GenBank/DDBJ databases">
        <authorList>
            <person name="Zhang X."/>
            <person name="Yuan J."/>
            <person name="Li F."/>
            <person name="Xiang J."/>
        </authorList>
    </citation>
    <scope>NUCLEOTIDE SEQUENCE [LARGE SCALE GENOMIC DNA]</scope>
    <source>
        <tissue evidence="6">Muscle</tissue>
    </source>
</reference>
<dbReference type="STRING" id="6689.A0A423S8Q5"/>
<evidence type="ECO:0000256" key="5">
    <source>
        <dbReference type="PIRSR" id="PIRSR604294-1"/>
    </source>
</evidence>
<evidence type="ECO:0000256" key="3">
    <source>
        <dbReference type="ARBA" id="ARBA00023002"/>
    </source>
</evidence>
<feature type="binding site" evidence="5">
    <location>
        <position position="173"/>
    </location>
    <ligand>
        <name>Fe cation</name>
        <dbReference type="ChEBI" id="CHEBI:24875"/>
        <note>catalytic</note>
    </ligand>
</feature>
<evidence type="ECO:0000256" key="4">
    <source>
        <dbReference type="ARBA" id="ARBA00023004"/>
    </source>
</evidence>
<keyword evidence="2 5" id="KW-0479">Metal-binding</keyword>
<dbReference type="PANTHER" id="PTHR10543">
    <property type="entry name" value="BETA-CAROTENE DIOXYGENASE"/>
    <property type="match status" value="1"/>
</dbReference>